<dbReference type="InterPro" id="IPR027417">
    <property type="entry name" value="P-loop_NTPase"/>
</dbReference>
<dbReference type="PROSITE" id="PS51192">
    <property type="entry name" value="HELICASE_ATP_BIND_1"/>
    <property type="match status" value="1"/>
</dbReference>
<keyword evidence="4" id="KW-1185">Reference proteome</keyword>
<dbReference type="InterPro" id="IPR014001">
    <property type="entry name" value="Helicase_ATP-bd"/>
</dbReference>
<keyword evidence="3" id="KW-0067">ATP-binding</keyword>
<dbReference type="OrthoDB" id="9804145at2"/>
<feature type="domain" description="Helicase ATP-binding" evidence="2">
    <location>
        <begin position="67"/>
        <end position="249"/>
    </location>
</feature>
<dbReference type="PANTHER" id="PTHR47396:SF1">
    <property type="entry name" value="ATP-DEPENDENT HELICASE IRC3-RELATED"/>
    <property type="match status" value="1"/>
</dbReference>
<sequence length="597" mass="68281">MKFLFEPNLAHQREAVDAIVKVFEGAPYTRPEERFWNGEVSRNILKLPHDDWYANAQAVAKENSIEDPASCQEPDFTIEMETGTGKTYVYLRTIFELNRRYGLHKFLIVVPSVAIREGTLTQLRQTKQHFSELYATVAEVIEYDSKKLPQVRGFCVSNHLSIMVMNKQAFDSDKKIINDEERDGGNLLEMLQQVQPIIIMDEPQEGMDTENMQKRLAAFNPLFKLRFSATHRTPKNIVHQLTPYDAYNRGLVKKIGVLSIHESNTQSNVSIEFRKIKLNGNKEPTATLQLNQRLVGGDFKSKAFTVKRGDDLEDKTKNPVYHGWVVEDIGTTDIFDGDAYVKFTNGEQLEEGRGHGIDKEAIFREQIRRAIQAHFKHKERVAPIGIKPLSLFFIDRVANYVAEDGLIRRLFTEEYKAIFEKKFGRAPENIADVHNGYFAQTSAGEFTDSERSMATNKEIYDKILRDKETLLSFEEPLEFIFSHSALGVGWDNPNVFTICTLNESESTIKKRQEIGRGLRLSVKQDGTRYRDPEGTKEGQEVNLLTVVANQSYHAFASTYQEELREELGKGSKTPPTRDLNKTPIKITRTGRFDSDDC</sequence>
<comment type="caution">
    <text evidence="3">The sequence shown here is derived from an EMBL/GenBank/DDBJ whole genome shotgun (WGS) entry which is preliminary data.</text>
</comment>
<keyword evidence="3" id="KW-0347">Helicase</keyword>
<evidence type="ECO:0000256" key="1">
    <source>
        <dbReference type="SAM" id="MobiDB-lite"/>
    </source>
</evidence>
<accession>A0A4R6AP69</accession>
<dbReference type="GO" id="GO:0003677">
    <property type="term" value="F:DNA binding"/>
    <property type="evidence" value="ECO:0007669"/>
    <property type="project" value="InterPro"/>
</dbReference>
<dbReference type="GO" id="GO:0005829">
    <property type="term" value="C:cytosol"/>
    <property type="evidence" value="ECO:0007669"/>
    <property type="project" value="TreeGrafter"/>
</dbReference>
<organism evidence="3 4">
    <name type="scientific">Meridianimarinicoccus aquatilis</name>
    <dbReference type="NCBI Taxonomy" id="2552766"/>
    <lineage>
        <taxon>Bacteria</taxon>
        <taxon>Pseudomonadati</taxon>
        <taxon>Pseudomonadota</taxon>
        <taxon>Alphaproteobacteria</taxon>
        <taxon>Rhodobacterales</taxon>
        <taxon>Paracoccaceae</taxon>
        <taxon>Meridianimarinicoccus</taxon>
    </lineage>
</organism>
<evidence type="ECO:0000313" key="4">
    <source>
        <dbReference type="Proteomes" id="UP000294562"/>
    </source>
</evidence>
<dbReference type="SUPFAM" id="SSF52540">
    <property type="entry name" value="P-loop containing nucleoside triphosphate hydrolases"/>
    <property type="match status" value="2"/>
</dbReference>
<evidence type="ECO:0000259" key="2">
    <source>
        <dbReference type="PROSITE" id="PS51192"/>
    </source>
</evidence>
<name>A0A4R6AP69_9RHOB</name>
<dbReference type="InterPro" id="IPR006935">
    <property type="entry name" value="Helicase/UvrB_N"/>
</dbReference>
<protein>
    <submittedName>
        <fullName evidence="3">DEAD/DEAH box helicase</fullName>
    </submittedName>
</protein>
<keyword evidence="3" id="KW-0547">Nucleotide-binding</keyword>
<dbReference type="GO" id="GO:0005524">
    <property type="term" value="F:ATP binding"/>
    <property type="evidence" value="ECO:0007669"/>
    <property type="project" value="InterPro"/>
</dbReference>
<dbReference type="PANTHER" id="PTHR47396">
    <property type="entry name" value="TYPE I RESTRICTION ENZYME ECOKI R PROTEIN"/>
    <property type="match status" value="1"/>
</dbReference>
<dbReference type="CDD" id="cd18785">
    <property type="entry name" value="SF2_C"/>
    <property type="match status" value="1"/>
</dbReference>
<dbReference type="RefSeq" id="WP_133344594.1">
    <property type="nucleotide sequence ID" value="NZ_SMZO01000086.1"/>
</dbReference>
<reference evidence="3 4" key="1">
    <citation type="submission" date="2019-03" db="EMBL/GenBank/DDBJ databases">
        <title>Rhodobacteraceae bacterium SM1902, a new member of the family Rhodobacteraceae isolated from Yantai.</title>
        <authorList>
            <person name="Sun Y."/>
        </authorList>
    </citation>
    <scope>NUCLEOTIDE SEQUENCE [LARGE SCALE GENOMIC DNA]</scope>
    <source>
        <strain evidence="3 4">SM1902</strain>
    </source>
</reference>
<evidence type="ECO:0000313" key="3">
    <source>
        <dbReference type="EMBL" id="TDL83776.1"/>
    </source>
</evidence>
<dbReference type="InterPro" id="IPR050742">
    <property type="entry name" value="Helicase_Restrict-Modif_Enz"/>
</dbReference>
<proteinExistence type="predicted"/>
<keyword evidence="3" id="KW-0378">Hydrolase</keyword>
<dbReference type="Gene3D" id="3.40.50.300">
    <property type="entry name" value="P-loop containing nucleotide triphosphate hydrolases"/>
    <property type="match status" value="2"/>
</dbReference>
<dbReference type="AlphaFoldDB" id="A0A4R6AP69"/>
<dbReference type="GO" id="GO:0004386">
    <property type="term" value="F:helicase activity"/>
    <property type="evidence" value="ECO:0007669"/>
    <property type="project" value="UniProtKB-KW"/>
</dbReference>
<gene>
    <name evidence="3" type="ORF">E2L05_19395</name>
</gene>
<dbReference type="GO" id="GO:0016787">
    <property type="term" value="F:hydrolase activity"/>
    <property type="evidence" value="ECO:0007669"/>
    <property type="project" value="InterPro"/>
</dbReference>
<feature type="region of interest" description="Disordered" evidence="1">
    <location>
        <begin position="565"/>
        <end position="597"/>
    </location>
</feature>
<dbReference type="Pfam" id="PF04851">
    <property type="entry name" value="ResIII"/>
    <property type="match status" value="1"/>
</dbReference>
<dbReference type="Proteomes" id="UP000294562">
    <property type="component" value="Unassembled WGS sequence"/>
</dbReference>
<dbReference type="EMBL" id="SMZO01000086">
    <property type="protein sequence ID" value="TDL83776.1"/>
    <property type="molecule type" value="Genomic_DNA"/>
</dbReference>